<dbReference type="PANTHER" id="PTHR11439:SF520">
    <property type="entry name" value="CYSTEINE-RICH RLK (RECEPTOR-LIKE PROTEIN KINASE) 8"/>
    <property type="match status" value="1"/>
</dbReference>
<protein>
    <recommendedName>
        <fullName evidence="2">Transposable element protein</fullName>
    </recommendedName>
</protein>
<dbReference type="EMBL" id="AP019297">
    <property type="protein sequence ID" value="BBG94037.1"/>
    <property type="molecule type" value="Genomic_DNA"/>
</dbReference>
<sequence>MKDLGRLCYFLGVEVAHGSCAIHLTQTKYTIDILQSANMLDCKPCFPLIASKIGLNRDVGPRLFDPSIYCQFVGALQFFNLTRPDISFAVQFVSQFKADPRSPHTDAVKRILRYLKGTVGFDLPLRHAPLSSSLHVYSNVDWANCALILDVPLRALCFLWSQYDFLECKDTTYCVLFKCKG</sequence>
<evidence type="ECO:0008006" key="2">
    <source>
        <dbReference type="Google" id="ProtNLM"/>
    </source>
</evidence>
<name>A0A4Y1QQF6_PRUDU</name>
<dbReference type="PANTHER" id="PTHR11439">
    <property type="entry name" value="GAG-POL-RELATED RETROTRANSPOSON"/>
    <property type="match status" value="1"/>
</dbReference>
<evidence type="ECO:0000313" key="1">
    <source>
        <dbReference type="EMBL" id="BBG94037.1"/>
    </source>
</evidence>
<proteinExistence type="predicted"/>
<organism evidence="1">
    <name type="scientific">Prunus dulcis</name>
    <name type="common">Almond</name>
    <name type="synonym">Amygdalus dulcis</name>
    <dbReference type="NCBI Taxonomy" id="3755"/>
    <lineage>
        <taxon>Eukaryota</taxon>
        <taxon>Viridiplantae</taxon>
        <taxon>Streptophyta</taxon>
        <taxon>Embryophyta</taxon>
        <taxon>Tracheophyta</taxon>
        <taxon>Spermatophyta</taxon>
        <taxon>Magnoliopsida</taxon>
        <taxon>eudicotyledons</taxon>
        <taxon>Gunneridae</taxon>
        <taxon>Pentapetalae</taxon>
        <taxon>rosids</taxon>
        <taxon>fabids</taxon>
        <taxon>Rosales</taxon>
        <taxon>Rosaceae</taxon>
        <taxon>Amygdaloideae</taxon>
        <taxon>Amygdaleae</taxon>
        <taxon>Prunus</taxon>
    </lineage>
</organism>
<gene>
    <name evidence="1" type="ORF">Prudu_002229</name>
</gene>
<reference evidence="1" key="1">
    <citation type="journal article" date="2019" name="Science">
        <title>Mutation of a bHLH transcription factor allowed almond domestication.</title>
        <authorList>
            <person name="Sanchez-Perez R."/>
            <person name="Pavan S."/>
            <person name="Mazzeo R."/>
            <person name="Moldovan C."/>
            <person name="Aiese Cigliano R."/>
            <person name="Del Cueto J."/>
            <person name="Ricciardi F."/>
            <person name="Lotti C."/>
            <person name="Ricciardi L."/>
            <person name="Dicenta F."/>
            <person name="Lopez-Marques R.L."/>
            <person name="Lindberg Moller B."/>
        </authorList>
    </citation>
    <scope>NUCLEOTIDE SEQUENCE</scope>
</reference>
<dbReference type="AlphaFoldDB" id="A0A4Y1QQF6"/>
<accession>A0A4Y1QQF6</accession>